<organism evidence="2 3">
    <name type="scientific">Nocardioides abyssi</name>
    <dbReference type="NCBI Taxonomy" id="3058370"/>
    <lineage>
        <taxon>Bacteria</taxon>
        <taxon>Bacillati</taxon>
        <taxon>Actinomycetota</taxon>
        <taxon>Actinomycetes</taxon>
        <taxon>Propionibacteriales</taxon>
        <taxon>Nocardioidaceae</taxon>
        <taxon>Nocardioides</taxon>
    </lineage>
</organism>
<dbReference type="PANTHER" id="PTHR43130">
    <property type="entry name" value="ARAC-FAMILY TRANSCRIPTIONAL REGULATOR"/>
    <property type="match status" value="1"/>
</dbReference>
<dbReference type="SUPFAM" id="SSF52317">
    <property type="entry name" value="Class I glutamine amidotransferase-like"/>
    <property type="match status" value="1"/>
</dbReference>
<dbReference type="Gene3D" id="3.40.50.880">
    <property type="match status" value="1"/>
</dbReference>
<comment type="caution">
    <text evidence="2">The sequence shown here is derived from an EMBL/GenBank/DDBJ whole genome shotgun (WGS) entry which is preliminary data.</text>
</comment>
<keyword evidence="3" id="KW-1185">Reference proteome</keyword>
<proteinExistence type="predicted"/>
<name>A0ABT8EVM5_9ACTN</name>
<feature type="domain" description="DJ-1/PfpI" evidence="1">
    <location>
        <begin position="5"/>
        <end position="175"/>
    </location>
</feature>
<dbReference type="GO" id="GO:0016829">
    <property type="term" value="F:lyase activity"/>
    <property type="evidence" value="ECO:0007669"/>
    <property type="project" value="UniProtKB-KW"/>
</dbReference>
<dbReference type="EMBL" id="JAUHJR010000005">
    <property type="protein sequence ID" value="MDN4162203.1"/>
    <property type="molecule type" value="Genomic_DNA"/>
</dbReference>
<reference evidence="2" key="1">
    <citation type="submission" date="2023-06" db="EMBL/GenBank/DDBJ databases">
        <title>Draft genome sequence of Nocardioides sp. SOB72.</title>
        <authorList>
            <person name="Zhang G."/>
        </authorList>
    </citation>
    <scope>NUCLEOTIDE SEQUENCE</scope>
    <source>
        <strain evidence="2">SOB72</strain>
    </source>
</reference>
<accession>A0ABT8EVM5</accession>
<keyword evidence="2" id="KW-0456">Lyase</keyword>
<dbReference type="Pfam" id="PF01965">
    <property type="entry name" value="DJ-1_PfpI"/>
    <property type="match status" value="1"/>
</dbReference>
<protein>
    <submittedName>
        <fullName evidence="2">DJ-1/PfpI family protein</fullName>
        <ecNumber evidence="2">4.2.1.-</ecNumber>
    </submittedName>
</protein>
<dbReference type="Proteomes" id="UP001168537">
    <property type="component" value="Unassembled WGS sequence"/>
</dbReference>
<dbReference type="EC" id="4.2.1.-" evidence="2"/>
<evidence type="ECO:0000259" key="1">
    <source>
        <dbReference type="Pfam" id="PF01965"/>
    </source>
</evidence>
<evidence type="ECO:0000313" key="3">
    <source>
        <dbReference type="Proteomes" id="UP001168537"/>
    </source>
</evidence>
<dbReference type="CDD" id="cd03139">
    <property type="entry name" value="GATase1_PfpI_2"/>
    <property type="match status" value="1"/>
</dbReference>
<dbReference type="InterPro" id="IPR002818">
    <property type="entry name" value="DJ-1/PfpI"/>
</dbReference>
<evidence type="ECO:0000313" key="2">
    <source>
        <dbReference type="EMBL" id="MDN4162203.1"/>
    </source>
</evidence>
<dbReference type="PANTHER" id="PTHR43130:SF3">
    <property type="entry name" value="HTH-TYPE TRANSCRIPTIONAL REGULATOR RV1931C"/>
    <property type="match status" value="1"/>
</dbReference>
<dbReference type="InterPro" id="IPR029062">
    <property type="entry name" value="Class_I_gatase-like"/>
</dbReference>
<sequence>MSTRTVAILAFDDMEVLDFAGPYEVFNVAGELGEGRPFEVVTVGLTGEPAIGRGGFTVLPDHRLADCPPVDVLVVPGGAGTRALLDHEELGTFLRERYAAVELLMSVCTGAMLLARAGLLAGLPATTHHTTYDELAAIDPTVSVERGPRFVRAADRLWTSAGVSAGVDLALEVVERLAGRAAREVTVAEMEWMRA</sequence>
<dbReference type="InterPro" id="IPR052158">
    <property type="entry name" value="INH-QAR"/>
</dbReference>
<gene>
    <name evidence="2" type="ORF">QWY29_12635</name>
</gene>